<dbReference type="EMBL" id="DF952378">
    <property type="protein sequence ID" value="GAN44543.1"/>
    <property type="molecule type" value="Genomic_DNA"/>
</dbReference>
<protein>
    <submittedName>
        <fullName evidence="2">Uncharacterized protein</fullName>
    </submittedName>
</protein>
<organism evidence="2">
    <name type="scientific">Mizugakiibacter sediminis</name>
    <dbReference type="NCBI Taxonomy" id="1475481"/>
    <lineage>
        <taxon>Bacteria</taxon>
        <taxon>Pseudomonadati</taxon>
        <taxon>Pseudomonadota</taxon>
        <taxon>Gammaproteobacteria</taxon>
        <taxon>Lysobacterales</taxon>
        <taxon>Rhodanobacteraceae</taxon>
        <taxon>Mizugakiibacter</taxon>
    </lineage>
</organism>
<evidence type="ECO:0000313" key="2">
    <source>
        <dbReference type="EMBL" id="GAN44543.1"/>
    </source>
</evidence>
<evidence type="ECO:0000256" key="1">
    <source>
        <dbReference type="SAM" id="MobiDB-lite"/>
    </source>
</evidence>
<reference evidence="2" key="1">
    <citation type="submission" date="2015-03" db="EMBL/GenBank/DDBJ databases">
        <title>Draft genome sequence of Mizugakiibacter sediminis skMP5.</title>
        <authorList>
            <person name="Watanabe T."/>
            <person name="Kojima H."/>
            <person name="Fukui M."/>
        </authorList>
    </citation>
    <scope>NUCLEOTIDE SEQUENCE</scope>
    <source>
        <strain evidence="2">SkMP5</strain>
    </source>
</reference>
<feature type="region of interest" description="Disordered" evidence="1">
    <location>
        <begin position="46"/>
        <end position="71"/>
    </location>
</feature>
<dbReference type="AlphaFoldDB" id="A0A0S6YYZ3"/>
<accession>A0A0S6YYZ3</accession>
<dbReference type="HOGENOM" id="CLU_2735604_0_0_6"/>
<sequence length="71" mass="7398">MMPSETMPATITAVSRMPLKRCSKAPASSSMANTTPASGVLKAAAMPAAPPARMKRDAAFGSRKPIQRPNV</sequence>
<name>A0A0S6YYZ3_9GAMM</name>
<proteinExistence type="predicted"/>
<gene>
    <name evidence="2" type="ORF">MBSD_1078</name>
</gene>